<dbReference type="SUPFAM" id="SSF53335">
    <property type="entry name" value="S-adenosyl-L-methionine-dependent methyltransferases"/>
    <property type="match status" value="1"/>
</dbReference>
<dbReference type="InterPro" id="IPR013216">
    <property type="entry name" value="Methyltransf_11"/>
</dbReference>
<dbReference type="PANTHER" id="PTHR43861:SF1">
    <property type="entry name" value="TRANS-ACONITATE 2-METHYLTRANSFERASE"/>
    <property type="match status" value="1"/>
</dbReference>
<keyword evidence="2" id="KW-0489">Methyltransferase</keyword>
<dbReference type="AlphaFoldDB" id="A0A4U7JJC6"/>
<keyword evidence="2" id="KW-0808">Transferase</keyword>
<protein>
    <submittedName>
        <fullName evidence="2">Class I SAM-dependent methyltransferase</fullName>
    </submittedName>
</protein>
<dbReference type="PANTHER" id="PTHR43861">
    <property type="entry name" value="TRANS-ACONITATE 2-METHYLTRANSFERASE-RELATED"/>
    <property type="match status" value="1"/>
</dbReference>
<dbReference type="GO" id="GO:0032259">
    <property type="term" value="P:methylation"/>
    <property type="evidence" value="ECO:0007669"/>
    <property type="project" value="UniProtKB-KW"/>
</dbReference>
<dbReference type="KEGG" id="rher:EHE19_014165"/>
<gene>
    <name evidence="2" type="ORF">EHE19_014165</name>
</gene>
<dbReference type="Pfam" id="PF08241">
    <property type="entry name" value="Methyltransf_11"/>
    <property type="match status" value="1"/>
</dbReference>
<dbReference type="Gene3D" id="3.40.50.150">
    <property type="entry name" value="Vaccinia Virus protein VP39"/>
    <property type="match status" value="1"/>
</dbReference>
<dbReference type="OrthoDB" id="9804312at2"/>
<evidence type="ECO:0000313" key="2">
    <source>
        <dbReference type="EMBL" id="QNU68895.1"/>
    </source>
</evidence>
<evidence type="ECO:0000259" key="1">
    <source>
        <dbReference type="Pfam" id="PF08241"/>
    </source>
</evidence>
<dbReference type="Proteomes" id="UP000306409">
    <property type="component" value="Chromosome"/>
</dbReference>
<dbReference type="GO" id="GO:0008757">
    <property type="term" value="F:S-adenosylmethionine-dependent methyltransferase activity"/>
    <property type="evidence" value="ECO:0007669"/>
    <property type="project" value="InterPro"/>
</dbReference>
<feature type="domain" description="Methyltransferase type 11" evidence="1">
    <location>
        <begin position="42"/>
        <end position="132"/>
    </location>
</feature>
<sequence length="195" mass="22507">MKMSIDFYNKNSKEFFESTVSADMTETYIEFLKYIEPNGKLLDAGCGSGRDSLFFLGKGFSVVSIDASDEMVRLSSELTGQKTVKMKFQEMNFNDEFDGVWACASLLHVSKSEIKDVIKRIANSLKLNGIFYASFKYGEGEIVRDGRLFNSYNEESLKSLIEMQRDLKILKIWKTQDVRPDRENEYWVNVLCKKE</sequence>
<evidence type="ECO:0000313" key="3">
    <source>
        <dbReference type="Proteomes" id="UP000306409"/>
    </source>
</evidence>
<name>A0A4U7JJC6_9FIRM</name>
<proteinExistence type="predicted"/>
<dbReference type="CDD" id="cd02440">
    <property type="entry name" value="AdoMet_MTases"/>
    <property type="match status" value="1"/>
</dbReference>
<dbReference type="InterPro" id="IPR029063">
    <property type="entry name" value="SAM-dependent_MTases_sf"/>
</dbReference>
<keyword evidence="3" id="KW-1185">Reference proteome</keyword>
<accession>A0A4U7JJC6</accession>
<dbReference type="EMBL" id="CP061336">
    <property type="protein sequence ID" value="QNU68895.1"/>
    <property type="molecule type" value="Genomic_DNA"/>
</dbReference>
<reference evidence="2 3" key="1">
    <citation type="submission" date="2020-09" db="EMBL/GenBank/DDBJ databases">
        <title>Characterization and genome sequencing of Ruminiclostridium sp. nov. MA18.</title>
        <authorList>
            <person name="Rettenmaier R."/>
            <person name="Kowollik M.-L."/>
            <person name="Liebl W."/>
            <person name="Zverlov V."/>
        </authorList>
    </citation>
    <scope>NUCLEOTIDE SEQUENCE [LARGE SCALE GENOMIC DNA]</scope>
    <source>
        <strain evidence="2 3">MA18</strain>
    </source>
</reference>
<organism evidence="2 3">
    <name type="scientific">Ruminiclostridium herbifermentans</name>
    <dbReference type="NCBI Taxonomy" id="2488810"/>
    <lineage>
        <taxon>Bacteria</taxon>
        <taxon>Bacillati</taxon>
        <taxon>Bacillota</taxon>
        <taxon>Clostridia</taxon>
        <taxon>Eubacteriales</taxon>
        <taxon>Oscillospiraceae</taxon>
        <taxon>Ruminiclostridium</taxon>
    </lineage>
</organism>